<evidence type="ECO:0000256" key="2">
    <source>
        <dbReference type="ARBA" id="ARBA00010271"/>
    </source>
</evidence>
<evidence type="ECO:0000313" key="7">
    <source>
        <dbReference type="EMBL" id="KAG2481846.1"/>
    </source>
</evidence>
<dbReference type="Proteomes" id="UP000612055">
    <property type="component" value="Unassembled WGS sequence"/>
</dbReference>
<reference evidence="7" key="1">
    <citation type="journal article" date="2020" name="bioRxiv">
        <title>Comparative genomics of Chlamydomonas.</title>
        <authorList>
            <person name="Craig R.J."/>
            <person name="Hasan A.R."/>
            <person name="Ness R.W."/>
            <person name="Keightley P.D."/>
        </authorList>
    </citation>
    <scope>NUCLEOTIDE SEQUENCE</scope>
    <source>
        <strain evidence="7">CCAP 11/70</strain>
    </source>
</reference>
<keyword evidence="4" id="KW-0245">EGF-like domain</keyword>
<evidence type="ECO:0000256" key="4">
    <source>
        <dbReference type="PROSITE-ProRule" id="PRU00076"/>
    </source>
</evidence>
<feature type="domain" description="EGF-like" evidence="6">
    <location>
        <begin position="49"/>
        <end position="83"/>
    </location>
</feature>
<dbReference type="SUPFAM" id="SSF57196">
    <property type="entry name" value="EGF/Laminin"/>
    <property type="match status" value="1"/>
</dbReference>
<dbReference type="GO" id="GO:0016757">
    <property type="term" value="F:glycosyltransferase activity"/>
    <property type="evidence" value="ECO:0007669"/>
    <property type="project" value="InterPro"/>
</dbReference>
<organism evidence="7 8">
    <name type="scientific">Edaphochlamys debaryana</name>
    <dbReference type="NCBI Taxonomy" id="47281"/>
    <lineage>
        <taxon>Eukaryota</taxon>
        <taxon>Viridiplantae</taxon>
        <taxon>Chlorophyta</taxon>
        <taxon>core chlorophytes</taxon>
        <taxon>Chlorophyceae</taxon>
        <taxon>CS clade</taxon>
        <taxon>Chlamydomonadales</taxon>
        <taxon>Chlamydomonadales incertae sedis</taxon>
        <taxon>Edaphochlamys</taxon>
    </lineage>
</organism>
<comment type="caution">
    <text evidence="7">The sequence shown here is derived from an EMBL/GenBank/DDBJ whole genome shotgun (WGS) entry which is preliminary data.</text>
</comment>
<proteinExistence type="inferred from homology"/>
<keyword evidence="8" id="KW-1185">Reference proteome</keyword>
<evidence type="ECO:0000256" key="5">
    <source>
        <dbReference type="SAM" id="SignalP"/>
    </source>
</evidence>
<dbReference type="Pfam" id="PF23106">
    <property type="entry name" value="EGF_Teneurin"/>
    <property type="match status" value="1"/>
</dbReference>
<dbReference type="AlphaFoldDB" id="A0A835XDV7"/>
<dbReference type="GO" id="GO:0000139">
    <property type="term" value="C:Golgi membrane"/>
    <property type="evidence" value="ECO:0007669"/>
    <property type="project" value="UniProtKB-SubCell"/>
</dbReference>
<dbReference type="InterPro" id="IPR004263">
    <property type="entry name" value="Exostosin"/>
</dbReference>
<dbReference type="PROSITE" id="PS00022">
    <property type="entry name" value="EGF_1"/>
    <property type="match status" value="1"/>
</dbReference>
<protein>
    <recommendedName>
        <fullName evidence="6">EGF-like domain-containing protein</fullName>
    </recommendedName>
</protein>
<dbReference type="SMART" id="SM00181">
    <property type="entry name" value="EGF"/>
    <property type="match status" value="2"/>
</dbReference>
<keyword evidence="4" id="KW-1015">Disulfide bond</keyword>
<feature type="disulfide bond" evidence="4">
    <location>
        <begin position="73"/>
        <end position="82"/>
    </location>
</feature>
<gene>
    <name evidence="7" type="ORF">HYH03_019188</name>
</gene>
<comment type="caution">
    <text evidence="4">Lacks conserved residue(s) required for the propagation of feature annotation.</text>
</comment>
<sequence length="687" mass="77476">MLWASRGARLPAILVTVALTSLRCSATAGDWCQKALKQEPIPWRTAPRGSKDCSPADCNNAGRCNYDTGLCECTAGWTGSDCATPQKRPCTNKQRTIADPRKEPTSFIGPDKRDWDWTNMAKVYSRCGGVCDDDVAICYCDGPMGRIPAPEGSPPGTPPIRRGRPLVTFHMAPTTTWDKKPAFGEHEYHLVYGPQGYCNVTEPIWMPNCGLDDLAGQNCDEPLEPFCPGACSGHGRCNLGFCFCDDGYYGHDCSRRKAGLPLLPSRIPTTPWLASVVREPPAALEPPPRATRRRPLVYVYDLEPLFQARLLQYRISPPWCVHRRHDLPGNHTVWSDMWVYAADGMLHESLLLSEHRTFDPEEADFFFVPHQASCLPFPIGSWADWPWFRGPGGPRPRQMANMLMDTVEWINATHPFWQRRGGRDHVFLFTHDEGACWAPNVLNNSIWLTHWGRMGLDHKSQTAFWQDIYDMEAKSPHQPEGWLVHTKGHACYNPEKDLVIPAFKQPKHYITARCWARPSKPRDLFFYFRGDVGKHRQPGYSRGVRQKVTAGPRVSRMPYCTAASPSSSLTACTPSSNPSWIWIRSRCGSREADVEKILDILKALPERKIKAKQAHLGHVWHRFRYASLPGLATELLALRQKNTDDPSAAPSDGALHLPRPFKGDDTVDDAFSTIMQWLHSRIPYTRG</sequence>
<comment type="subcellular location">
    <subcellularLocation>
        <location evidence="1">Golgi apparatus membrane</location>
        <topology evidence="1">Single-pass type II membrane protein</topology>
    </subcellularLocation>
</comment>
<dbReference type="PROSITE" id="PS01186">
    <property type="entry name" value="EGF_2"/>
    <property type="match status" value="1"/>
</dbReference>
<evidence type="ECO:0000256" key="3">
    <source>
        <dbReference type="ARBA" id="ARBA00023034"/>
    </source>
</evidence>
<dbReference type="InterPro" id="IPR000742">
    <property type="entry name" value="EGF"/>
</dbReference>
<dbReference type="PANTHER" id="PTHR11062">
    <property type="entry name" value="EXOSTOSIN HEPARAN SULFATE GLYCOSYLTRANSFERASE -RELATED"/>
    <property type="match status" value="1"/>
</dbReference>
<dbReference type="PANTHER" id="PTHR11062:SF268">
    <property type="entry name" value="FAMILY PROTEIN, PUTATIVE, EXPRESSED-RELATED"/>
    <property type="match status" value="1"/>
</dbReference>
<keyword evidence="5" id="KW-0732">Signal</keyword>
<evidence type="ECO:0000256" key="1">
    <source>
        <dbReference type="ARBA" id="ARBA00004323"/>
    </source>
</evidence>
<feature type="chain" id="PRO_5032434084" description="EGF-like domain-containing protein" evidence="5">
    <location>
        <begin position="29"/>
        <end position="687"/>
    </location>
</feature>
<keyword evidence="3" id="KW-0333">Golgi apparatus</keyword>
<dbReference type="InterPro" id="IPR040911">
    <property type="entry name" value="Exostosin_GT47"/>
</dbReference>
<evidence type="ECO:0000259" key="6">
    <source>
        <dbReference type="PROSITE" id="PS50026"/>
    </source>
</evidence>
<evidence type="ECO:0000313" key="8">
    <source>
        <dbReference type="Proteomes" id="UP000612055"/>
    </source>
</evidence>
<feature type="signal peptide" evidence="5">
    <location>
        <begin position="1"/>
        <end position="28"/>
    </location>
</feature>
<name>A0A835XDV7_9CHLO</name>
<dbReference type="Pfam" id="PF03016">
    <property type="entry name" value="Exostosin_GT47"/>
    <property type="match status" value="1"/>
</dbReference>
<dbReference type="EMBL" id="JAEHOE010000442">
    <property type="protein sequence ID" value="KAG2481846.1"/>
    <property type="molecule type" value="Genomic_DNA"/>
</dbReference>
<accession>A0A835XDV7</accession>
<dbReference type="OrthoDB" id="522761at2759"/>
<dbReference type="Gene3D" id="2.10.25.10">
    <property type="entry name" value="Laminin"/>
    <property type="match status" value="1"/>
</dbReference>
<comment type="similarity">
    <text evidence="2">Belongs to the glycosyltransferase 47 family.</text>
</comment>
<dbReference type="PROSITE" id="PS50026">
    <property type="entry name" value="EGF_3"/>
    <property type="match status" value="1"/>
</dbReference>